<evidence type="ECO:0000256" key="1">
    <source>
        <dbReference type="SAM" id="MobiDB-lite"/>
    </source>
</evidence>
<accession>A0A3S3MK22</accession>
<name>A0A3S3MK22_9MAGN</name>
<dbReference type="Proteomes" id="UP000283530">
    <property type="component" value="Unassembled WGS sequence"/>
</dbReference>
<keyword evidence="4" id="KW-1185">Reference proteome</keyword>
<keyword evidence="2" id="KW-0732">Signal</keyword>
<comment type="caution">
    <text evidence="3">The sequence shown here is derived from an EMBL/GenBank/DDBJ whole genome shotgun (WGS) entry which is preliminary data.</text>
</comment>
<organism evidence="3 4">
    <name type="scientific">Cinnamomum micranthum f. kanehirae</name>
    <dbReference type="NCBI Taxonomy" id="337451"/>
    <lineage>
        <taxon>Eukaryota</taxon>
        <taxon>Viridiplantae</taxon>
        <taxon>Streptophyta</taxon>
        <taxon>Embryophyta</taxon>
        <taxon>Tracheophyta</taxon>
        <taxon>Spermatophyta</taxon>
        <taxon>Magnoliopsida</taxon>
        <taxon>Magnoliidae</taxon>
        <taxon>Laurales</taxon>
        <taxon>Lauraceae</taxon>
        <taxon>Cinnamomum</taxon>
    </lineage>
</organism>
<sequence length="153" mass="16537">MICLSLPILGTVLVRRASASCGRKRENISKTFLGFSGFLGRRQGKALSMADEEIAVKRQKACDGDVVEDGKGSESNGNGLPSSSTDPVEMAEDGKEESKPDGISAVIPGWFSEISPMWPESMDLASGYFLLWVVVAQHTVVHSDVYVEEKLTL</sequence>
<feature type="chain" id="PRO_5018591361" evidence="2">
    <location>
        <begin position="20"/>
        <end position="153"/>
    </location>
</feature>
<dbReference type="EMBL" id="QPKB01000005">
    <property type="protein sequence ID" value="RWR85157.1"/>
    <property type="molecule type" value="Genomic_DNA"/>
</dbReference>
<evidence type="ECO:0000313" key="3">
    <source>
        <dbReference type="EMBL" id="RWR85157.1"/>
    </source>
</evidence>
<dbReference type="AlphaFoldDB" id="A0A3S3MK22"/>
<reference evidence="3 4" key="1">
    <citation type="journal article" date="2019" name="Nat. Plants">
        <title>Stout camphor tree genome fills gaps in understanding of flowering plant genome evolution.</title>
        <authorList>
            <person name="Chaw S.M."/>
            <person name="Liu Y.C."/>
            <person name="Wu Y.W."/>
            <person name="Wang H.Y."/>
            <person name="Lin C.I."/>
            <person name="Wu C.S."/>
            <person name="Ke H.M."/>
            <person name="Chang L.Y."/>
            <person name="Hsu C.Y."/>
            <person name="Yang H.T."/>
            <person name="Sudianto E."/>
            <person name="Hsu M.H."/>
            <person name="Wu K.P."/>
            <person name="Wang L.N."/>
            <person name="Leebens-Mack J.H."/>
            <person name="Tsai I.J."/>
        </authorList>
    </citation>
    <scope>NUCLEOTIDE SEQUENCE [LARGE SCALE GENOMIC DNA]</scope>
    <source>
        <strain evidence="4">cv. Chaw 1501</strain>
        <tissue evidence="3">Young leaves</tissue>
    </source>
</reference>
<proteinExistence type="predicted"/>
<feature type="signal peptide" evidence="2">
    <location>
        <begin position="1"/>
        <end position="19"/>
    </location>
</feature>
<feature type="region of interest" description="Disordered" evidence="1">
    <location>
        <begin position="65"/>
        <end position="102"/>
    </location>
</feature>
<evidence type="ECO:0000313" key="4">
    <source>
        <dbReference type="Proteomes" id="UP000283530"/>
    </source>
</evidence>
<gene>
    <name evidence="3" type="ORF">CKAN_01400800</name>
</gene>
<evidence type="ECO:0000256" key="2">
    <source>
        <dbReference type="SAM" id="SignalP"/>
    </source>
</evidence>
<protein>
    <submittedName>
        <fullName evidence="3">Uncharacterized protein</fullName>
    </submittedName>
</protein>
<feature type="compositionally biased region" description="Polar residues" evidence="1">
    <location>
        <begin position="73"/>
        <end position="86"/>
    </location>
</feature>